<evidence type="ECO:0000313" key="2">
    <source>
        <dbReference type="EMBL" id="VFK18224.1"/>
    </source>
</evidence>
<dbReference type="PROSITE" id="PS51257">
    <property type="entry name" value="PROKAR_LIPOPROTEIN"/>
    <property type="match status" value="1"/>
</dbReference>
<reference evidence="2" key="1">
    <citation type="submission" date="2019-02" db="EMBL/GenBank/DDBJ databases">
        <authorList>
            <person name="Gruber-Vodicka R. H."/>
            <person name="Seah K. B. B."/>
        </authorList>
    </citation>
    <scope>NUCLEOTIDE SEQUENCE</scope>
    <source>
        <strain evidence="2">BECK_BY7</strain>
    </source>
</reference>
<dbReference type="EMBL" id="CAADFN010000040">
    <property type="protein sequence ID" value="VFK18224.1"/>
    <property type="molecule type" value="Genomic_DNA"/>
</dbReference>
<gene>
    <name evidence="2" type="ORF">BECKLFY1418C_GA0070996_10408</name>
</gene>
<evidence type="ECO:0000256" key="1">
    <source>
        <dbReference type="SAM" id="SignalP"/>
    </source>
</evidence>
<protein>
    <recommendedName>
        <fullName evidence="3">Lipoprotein</fullName>
    </recommendedName>
</protein>
<sequence>MKKGFVFSMIAAISIFTLACSDQGENMLGEKFDTNKEEYPIEIIVDITKIAGKSKHQVDELLGKHTTCENIKYGEKCYYEKGKTEIVFIDGKADWITVNDMGYAPYSSKALEYLGISQRKPYFESKENGIRWNNIHGLREVLISPSGSYIFYAYIKAYTK</sequence>
<keyword evidence="1" id="KW-0732">Signal</keyword>
<dbReference type="AlphaFoldDB" id="A0A450WMK0"/>
<name>A0A450WMK0_9GAMM</name>
<accession>A0A450WMK0</accession>
<organism evidence="2">
    <name type="scientific">Candidatus Kentrum sp. LFY</name>
    <dbReference type="NCBI Taxonomy" id="2126342"/>
    <lineage>
        <taxon>Bacteria</taxon>
        <taxon>Pseudomonadati</taxon>
        <taxon>Pseudomonadota</taxon>
        <taxon>Gammaproteobacteria</taxon>
        <taxon>Candidatus Kentrum</taxon>
    </lineage>
</organism>
<evidence type="ECO:0008006" key="3">
    <source>
        <dbReference type="Google" id="ProtNLM"/>
    </source>
</evidence>
<feature type="chain" id="PRO_5019177456" description="Lipoprotein" evidence="1">
    <location>
        <begin position="20"/>
        <end position="160"/>
    </location>
</feature>
<proteinExistence type="predicted"/>
<feature type="signal peptide" evidence="1">
    <location>
        <begin position="1"/>
        <end position="19"/>
    </location>
</feature>